<keyword evidence="6 11" id="KW-0472">Membrane</keyword>
<evidence type="ECO:0000256" key="1">
    <source>
        <dbReference type="ARBA" id="ARBA00004651"/>
    </source>
</evidence>
<comment type="subcellular location">
    <subcellularLocation>
        <location evidence="1">Cell membrane</location>
        <topology evidence="1">Multi-pass membrane protein</topology>
    </subcellularLocation>
</comment>
<sequence>MSAHEHNATPESFDHCPTHLDSAEDYRRIALFLIFLFIFMVGLLENVLVIWVNWRRRHSANGVLFCILNVSLSDLIVIVILPFFMMEVTMGNVWLWGRFLCKVTHLVYKVNSYSSSFFLALMTAERYLSLTRPSFPAFFPVLGRRRWVLCGGLWVLSLFLALLENVHMKLLERNEPGCYLMPEDNTTEWHFTMGFLSLVFQFLGPAAIIITCNVLIARAVQTAPDVQGRRDVWLVHVYSLVFVLCWLPYHFVMFLMIVDLINPDIFSCNTMEVLYFSLFVVHSLSLFHCVANPILYNFLSKSFRDNLVNTVLSQLPRDGAGNQLGAGTNAPNGGGGDPGKQRKLSNASTSQSDVGS</sequence>
<feature type="region of interest" description="Disordered" evidence="10">
    <location>
        <begin position="320"/>
        <end position="356"/>
    </location>
</feature>
<evidence type="ECO:0000256" key="5">
    <source>
        <dbReference type="ARBA" id="ARBA00023040"/>
    </source>
</evidence>
<accession>A0AAD9CDW9</accession>
<evidence type="ECO:0000313" key="14">
    <source>
        <dbReference type="Proteomes" id="UP001228049"/>
    </source>
</evidence>
<feature type="transmembrane region" description="Helical" evidence="11">
    <location>
        <begin position="237"/>
        <end position="261"/>
    </location>
</feature>
<keyword evidence="4 11" id="KW-1133">Transmembrane helix</keyword>
<evidence type="ECO:0000256" key="11">
    <source>
        <dbReference type="SAM" id="Phobius"/>
    </source>
</evidence>
<keyword evidence="14" id="KW-1185">Reference proteome</keyword>
<dbReference type="SUPFAM" id="SSF81321">
    <property type="entry name" value="Family A G protein-coupled receptor-like"/>
    <property type="match status" value="1"/>
</dbReference>
<keyword evidence="2" id="KW-1003">Cell membrane</keyword>
<feature type="domain" description="G-protein coupled receptors family 1 profile" evidence="12">
    <location>
        <begin position="45"/>
        <end position="296"/>
    </location>
</feature>
<dbReference type="PANTHER" id="PTHR24226:SF0">
    <property type="entry name" value="G-PROTEIN COUPLED RECEPTOR 182"/>
    <property type="match status" value="1"/>
</dbReference>
<evidence type="ECO:0000259" key="12">
    <source>
        <dbReference type="PROSITE" id="PS50262"/>
    </source>
</evidence>
<gene>
    <name evidence="13" type="ORF">KUDE01_018429</name>
</gene>
<dbReference type="InterPro" id="IPR047143">
    <property type="entry name" value="GPER1-like"/>
</dbReference>
<dbReference type="Gene3D" id="1.20.1070.10">
    <property type="entry name" value="Rhodopsin 7-helix transmembrane proteins"/>
    <property type="match status" value="1"/>
</dbReference>
<dbReference type="InterPro" id="IPR017452">
    <property type="entry name" value="GPCR_Rhodpsn_7TM"/>
</dbReference>
<dbReference type="AlphaFoldDB" id="A0AAD9CDW9"/>
<dbReference type="GO" id="GO:0005886">
    <property type="term" value="C:plasma membrane"/>
    <property type="evidence" value="ECO:0007669"/>
    <property type="project" value="UniProtKB-SubCell"/>
</dbReference>
<dbReference type="PROSITE" id="PS50262">
    <property type="entry name" value="G_PROTEIN_RECEP_F1_2"/>
    <property type="match status" value="1"/>
</dbReference>
<organism evidence="13 14">
    <name type="scientific">Dissostichus eleginoides</name>
    <name type="common">Patagonian toothfish</name>
    <name type="synonym">Dissostichus amissus</name>
    <dbReference type="NCBI Taxonomy" id="100907"/>
    <lineage>
        <taxon>Eukaryota</taxon>
        <taxon>Metazoa</taxon>
        <taxon>Chordata</taxon>
        <taxon>Craniata</taxon>
        <taxon>Vertebrata</taxon>
        <taxon>Euteleostomi</taxon>
        <taxon>Actinopterygii</taxon>
        <taxon>Neopterygii</taxon>
        <taxon>Teleostei</taxon>
        <taxon>Neoteleostei</taxon>
        <taxon>Acanthomorphata</taxon>
        <taxon>Eupercaria</taxon>
        <taxon>Perciformes</taxon>
        <taxon>Notothenioidei</taxon>
        <taxon>Nototheniidae</taxon>
        <taxon>Dissostichus</taxon>
    </lineage>
</organism>
<keyword evidence="3 9" id="KW-0812">Transmembrane</keyword>
<evidence type="ECO:0000256" key="9">
    <source>
        <dbReference type="RuleBase" id="RU000688"/>
    </source>
</evidence>
<comment type="caution">
    <text evidence="13">The sequence shown here is derived from an EMBL/GenBank/DDBJ whole genome shotgun (WGS) entry which is preliminary data.</text>
</comment>
<feature type="transmembrane region" description="Helical" evidence="11">
    <location>
        <begin position="63"/>
        <end position="86"/>
    </location>
</feature>
<evidence type="ECO:0000256" key="2">
    <source>
        <dbReference type="ARBA" id="ARBA00022475"/>
    </source>
</evidence>
<dbReference type="PANTHER" id="PTHR24226">
    <property type="entry name" value="G-PROTEIN COUPLED RECEPTOR 182 AND ESTROGEN RECEPTOR 1"/>
    <property type="match status" value="1"/>
</dbReference>
<keyword evidence="5 9" id="KW-0297">G-protein coupled receptor</keyword>
<comment type="similarity">
    <text evidence="9">Belongs to the G-protein coupled receptor 1 family.</text>
</comment>
<keyword evidence="8 9" id="KW-0807">Transducer</keyword>
<dbReference type="Pfam" id="PF00001">
    <property type="entry name" value="7tm_1"/>
    <property type="match status" value="1"/>
</dbReference>
<dbReference type="Proteomes" id="UP001228049">
    <property type="component" value="Unassembled WGS sequence"/>
</dbReference>
<feature type="transmembrane region" description="Helical" evidence="11">
    <location>
        <begin position="189"/>
        <end position="216"/>
    </location>
</feature>
<evidence type="ECO:0000256" key="6">
    <source>
        <dbReference type="ARBA" id="ARBA00023136"/>
    </source>
</evidence>
<evidence type="ECO:0000256" key="4">
    <source>
        <dbReference type="ARBA" id="ARBA00022989"/>
    </source>
</evidence>
<feature type="transmembrane region" description="Helical" evidence="11">
    <location>
        <begin position="273"/>
        <end position="295"/>
    </location>
</feature>
<evidence type="ECO:0000256" key="10">
    <source>
        <dbReference type="SAM" id="MobiDB-lite"/>
    </source>
</evidence>
<keyword evidence="7 9" id="KW-0675">Receptor</keyword>
<feature type="transmembrane region" description="Helical" evidence="11">
    <location>
        <begin position="29"/>
        <end position="51"/>
    </location>
</feature>
<proteinExistence type="inferred from homology"/>
<protein>
    <submittedName>
        <fullName evidence="13">G-protein coupled receptor 182</fullName>
    </submittedName>
</protein>
<evidence type="ECO:0000256" key="3">
    <source>
        <dbReference type="ARBA" id="ARBA00022692"/>
    </source>
</evidence>
<dbReference type="PRINTS" id="PR00237">
    <property type="entry name" value="GPCRRHODOPSN"/>
</dbReference>
<feature type="compositionally biased region" description="Polar residues" evidence="10">
    <location>
        <begin position="344"/>
        <end position="356"/>
    </location>
</feature>
<evidence type="ECO:0000256" key="8">
    <source>
        <dbReference type="ARBA" id="ARBA00023224"/>
    </source>
</evidence>
<reference evidence="13" key="1">
    <citation type="submission" date="2023-04" db="EMBL/GenBank/DDBJ databases">
        <title>Chromosome-level genome of Chaenocephalus aceratus.</title>
        <authorList>
            <person name="Park H."/>
        </authorList>
    </citation>
    <scope>NUCLEOTIDE SEQUENCE</scope>
    <source>
        <strain evidence="13">DE</strain>
        <tissue evidence="13">Muscle</tissue>
    </source>
</reference>
<evidence type="ECO:0000256" key="7">
    <source>
        <dbReference type="ARBA" id="ARBA00023170"/>
    </source>
</evidence>
<name>A0AAD9CDW9_DISEL</name>
<dbReference type="PROSITE" id="PS00237">
    <property type="entry name" value="G_PROTEIN_RECEP_F1_1"/>
    <property type="match status" value="1"/>
</dbReference>
<dbReference type="InterPro" id="IPR000276">
    <property type="entry name" value="GPCR_Rhodpsn"/>
</dbReference>
<dbReference type="GO" id="GO:0004930">
    <property type="term" value="F:G protein-coupled receptor activity"/>
    <property type="evidence" value="ECO:0007669"/>
    <property type="project" value="UniProtKB-KW"/>
</dbReference>
<dbReference type="EMBL" id="JASDAP010000008">
    <property type="protein sequence ID" value="KAK1898906.1"/>
    <property type="molecule type" value="Genomic_DNA"/>
</dbReference>
<evidence type="ECO:0000313" key="13">
    <source>
        <dbReference type="EMBL" id="KAK1898906.1"/>
    </source>
</evidence>